<dbReference type="EMBL" id="LUUL01000045">
    <property type="protein sequence ID" value="OAI29337.1"/>
    <property type="molecule type" value="Genomic_DNA"/>
</dbReference>
<evidence type="ECO:0000259" key="1">
    <source>
        <dbReference type="Pfam" id="PF07693"/>
    </source>
</evidence>
<evidence type="ECO:0000313" key="2">
    <source>
        <dbReference type="EMBL" id="OAI29337.1"/>
    </source>
</evidence>
<feature type="domain" description="KAP NTPase" evidence="1">
    <location>
        <begin position="31"/>
        <end position="368"/>
    </location>
</feature>
<protein>
    <recommendedName>
        <fullName evidence="1">KAP NTPase domain-containing protein</fullName>
    </recommendedName>
</protein>
<dbReference type="Proteomes" id="UP000077734">
    <property type="component" value="Unassembled WGS sequence"/>
</dbReference>
<dbReference type="Pfam" id="PF07693">
    <property type="entry name" value="KAP_NTPase"/>
    <property type="match status" value="1"/>
</dbReference>
<gene>
    <name evidence="2" type="ORF">A1356_04350</name>
</gene>
<dbReference type="PANTHER" id="PTHR22674">
    <property type="entry name" value="NTPASE, KAP FAMILY P-LOOP DOMAIN-CONTAINING 1"/>
    <property type="match status" value="1"/>
</dbReference>
<dbReference type="PANTHER" id="PTHR22674:SF6">
    <property type="entry name" value="NTPASE KAP FAMILY P-LOOP DOMAIN-CONTAINING PROTEIN 1"/>
    <property type="match status" value="1"/>
</dbReference>
<proteinExistence type="predicted"/>
<dbReference type="InterPro" id="IPR011646">
    <property type="entry name" value="KAP_P-loop"/>
</dbReference>
<reference evidence="2 3" key="1">
    <citation type="submission" date="2016-03" db="EMBL/GenBank/DDBJ databases">
        <authorList>
            <person name="Heylen K."/>
            <person name="De Vos P."/>
            <person name="Vekeman B."/>
        </authorList>
    </citation>
    <scope>NUCLEOTIDE SEQUENCE [LARGE SCALE GENOMIC DNA]</scope>
    <source>
        <strain evidence="2 3">R-49807</strain>
    </source>
</reference>
<comment type="caution">
    <text evidence="2">The sequence shown here is derived from an EMBL/GenBank/DDBJ whole genome shotgun (WGS) entry which is preliminary data.</text>
</comment>
<dbReference type="Gene3D" id="3.40.50.300">
    <property type="entry name" value="P-loop containing nucleotide triphosphate hydrolases"/>
    <property type="match status" value="1"/>
</dbReference>
<organism evidence="2 3">
    <name type="scientific">Methylomonas koyamae</name>
    <dbReference type="NCBI Taxonomy" id="702114"/>
    <lineage>
        <taxon>Bacteria</taxon>
        <taxon>Pseudomonadati</taxon>
        <taxon>Pseudomonadota</taxon>
        <taxon>Gammaproteobacteria</taxon>
        <taxon>Methylococcales</taxon>
        <taxon>Methylococcaceae</taxon>
        <taxon>Methylomonas</taxon>
    </lineage>
</organism>
<dbReference type="SUPFAM" id="SSF52540">
    <property type="entry name" value="P-loop containing nucleoside triphosphate hydrolases"/>
    <property type="match status" value="1"/>
</dbReference>
<dbReference type="AlphaFoldDB" id="A0AA91I6Q1"/>
<accession>A0AA91I6Q1</accession>
<name>A0AA91I6Q1_9GAMM</name>
<dbReference type="InterPro" id="IPR027417">
    <property type="entry name" value="P-loop_NTPase"/>
</dbReference>
<evidence type="ECO:0000313" key="3">
    <source>
        <dbReference type="Proteomes" id="UP000077734"/>
    </source>
</evidence>
<keyword evidence="3" id="KW-1185">Reference proteome</keyword>
<dbReference type="RefSeq" id="WP_064024820.1">
    <property type="nucleotide sequence ID" value="NZ_LUUL01000045.1"/>
</dbReference>
<dbReference type="InterPro" id="IPR052754">
    <property type="entry name" value="NTPase_KAP_P-loop"/>
</dbReference>
<sequence length="513" mass="58654">MSATYINDQWVQQDQLGLGRAGDELARMSLEVNPPFTIGITGKWGCGKTSVMRRAFATLGGKPISQGLRLGQDKIELNETTLSELNSLRHRFENGRRNFALDWTTDLHNVADQSLSIWYSPWQHQESANPLIPLLQEIRAQYQVKRRILENGRQLNRQGGLAALTLIEHVIDAAISFTSGKPVKAAVGVSENVRKAWNENNPENLAKPSDGQRFHLLFEDAIENLLDDLNGSSRKKLSYEARLIVFIDDLDRCEEKAVVALLEAIKLYLGTSRCVFILGVDDVAVGDALKRHWQGRSDDNNREYLEKLFQATLPVPQPQPKQVRALILQQLESHGFPADAREALANDIEALLEPNPRKVKNFLNSLCINWQMLRCKAMKEAENCRRLVMFQYLRVNHRPVWRLLEREPVLLQLLLRVFTDSTDPLNIDSKSLSTDELRLTREIFSRSFAHVLKHDDGKDMKLHRSQSLDAAVDKALERLDRRRSDQYFVEWMKQNVSPNESLPAMYLQITDTD</sequence>